<reference evidence="1" key="1">
    <citation type="submission" date="2020-04" db="EMBL/GenBank/DDBJ databases">
        <title>Genome Sequencing for Pseudoaltermonas arctica.</title>
        <authorList>
            <person name="Elkins N.S."/>
        </authorList>
    </citation>
    <scope>NUCLEOTIDE SEQUENCE [LARGE SCALE GENOMIC DNA]</scope>
    <source>
        <strain evidence="1">NEC-BIFX-2020_0012</strain>
    </source>
</reference>
<dbReference type="AlphaFoldDB" id="A0A7Y0DWE5"/>
<keyword evidence="2" id="KW-1185">Reference proteome</keyword>
<organism evidence="1 2">
    <name type="scientific">Pseudoalteromonas arctica</name>
    <dbReference type="NCBI Taxonomy" id="394751"/>
    <lineage>
        <taxon>Bacteria</taxon>
        <taxon>Pseudomonadati</taxon>
        <taxon>Pseudomonadota</taxon>
        <taxon>Gammaproteobacteria</taxon>
        <taxon>Alteromonadales</taxon>
        <taxon>Pseudoalteromonadaceae</taxon>
        <taxon>Pseudoalteromonas</taxon>
    </lineage>
</organism>
<gene>
    <name evidence="1" type="ORF">HHO47_19020</name>
</gene>
<accession>A0A7Y0DWE5</accession>
<protein>
    <submittedName>
        <fullName evidence="1">Uncharacterized protein</fullName>
    </submittedName>
</protein>
<evidence type="ECO:0000313" key="1">
    <source>
        <dbReference type="EMBL" id="NMM42822.1"/>
    </source>
</evidence>
<evidence type="ECO:0000313" key="2">
    <source>
        <dbReference type="Proteomes" id="UP000570493"/>
    </source>
</evidence>
<dbReference type="RefSeq" id="WP_169021698.1">
    <property type="nucleotide sequence ID" value="NZ_JABBMT010000092.1"/>
</dbReference>
<name>A0A7Y0DWE5_9GAMM</name>
<proteinExistence type="predicted"/>
<dbReference type="Proteomes" id="UP000570493">
    <property type="component" value="Unassembled WGS sequence"/>
</dbReference>
<comment type="caution">
    <text evidence="1">The sequence shown here is derived from an EMBL/GenBank/DDBJ whole genome shotgun (WGS) entry which is preliminary data.</text>
</comment>
<dbReference type="EMBL" id="JABBMT010000092">
    <property type="protein sequence ID" value="NMM42822.1"/>
    <property type="molecule type" value="Genomic_DNA"/>
</dbReference>
<sequence length="110" mass="11882">MKKQSAVKLNEELAVETTITPICPTLATESLYTLSNSQPGESICYHFEITERSKTTALLVGQSTETDVNLSVLRHNLDDTFTAIGTSANTGNLDEVVLALTEPGQIDLVN</sequence>